<dbReference type="RefSeq" id="WP_185663166.1">
    <property type="nucleotide sequence ID" value="NZ_JACLAW010000003.1"/>
</dbReference>
<organism evidence="3 4">
    <name type="scientific">Novosphingobium flavum</name>
    <dbReference type="NCBI Taxonomy" id="1778672"/>
    <lineage>
        <taxon>Bacteria</taxon>
        <taxon>Pseudomonadati</taxon>
        <taxon>Pseudomonadota</taxon>
        <taxon>Alphaproteobacteria</taxon>
        <taxon>Sphingomonadales</taxon>
        <taxon>Sphingomonadaceae</taxon>
        <taxon>Novosphingobium</taxon>
    </lineage>
</organism>
<dbReference type="PRINTS" id="PR00080">
    <property type="entry name" value="SDRFAMILY"/>
</dbReference>
<proteinExistence type="inferred from homology"/>
<gene>
    <name evidence="3" type="ORF">H7F51_05235</name>
</gene>
<comment type="caution">
    <text evidence="3">The sequence shown here is derived from an EMBL/GenBank/DDBJ whole genome shotgun (WGS) entry which is preliminary data.</text>
</comment>
<accession>A0A7X1FQ95</accession>
<sequence>MMPDATRMDGKVAIVTGGAGGIGAATARLLTARGARVVVADVAAGAAEALAGELPGALPIAMDLEDEASVEAMVAQTVRHFGRLDVLHNNAALLGPEIARADGDVEHMATALWDRTFAVNVRGTMIACRAALPHLRETRGNVVNTVSNLALQGHLIQAAYSSSKAAIIQLTRAIAASHGKAGVRCNAVAPGMTMTPALREAFPPALRQVVEDETLRDRLGAPEDIAEAVAFLASDAARNITGQVLVCDGGCAAHVPGIAGFRAFFSGEQA</sequence>
<keyword evidence="2" id="KW-0560">Oxidoreductase</keyword>
<dbReference type="PROSITE" id="PS00061">
    <property type="entry name" value="ADH_SHORT"/>
    <property type="match status" value="1"/>
</dbReference>
<reference evidence="3 4" key="1">
    <citation type="submission" date="2020-08" db="EMBL/GenBank/DDBJ databases">
        <title>The genome sequence of type strain Novosphingobium flavum NBRC 111647.</title>
        <authorList>
            <person name="Liu Y."/>
        </authorList>
    </citation>
    <scope>NUCLEOTIDE SEQUENCE [LARGE SCALE GENOMIC DNA]</scope>
    <source>
        <strain evidence="3 4">NBRC 111647</strain>
    </source>
</reference>
<keyword evidence="4" id="KW-1185">Reference proteome</keyword>
<dbReference type="PANTHER" id="PTHR24321">
    <property type="entry name" value="DEHYDROGENASES, SHORT CHAIN"/>
    <property type="match status" value="1"/>
</dbReference>
<dbReference type="InterPro" id="IPR036291">
    <property type="entry name" value="NAD(P)-bd_dom_sf"/>
</dbReference>
<dbReference type="CDD" id="cd05233">
    <property type="entry name" value="SDR_c"/>
    <property type="match status" value="1"/>
</dbReference>
<dbReference type="SUPFAM" id="SSF51735">
    <property type="entry name" value="NAD(P)-binding Rossmann-fold domains"/>
    <property type="match status" value="1"/>
</dbReference>
<dbReference type="EMBL" id="JACLAW010000003">
    <property type="protein sequence ID" value="MBC2664913.1"/>
    <property type="molecule type" value="Genomic_DNA"/>
</dbReference>
<evidence type="ECO:0000313" key="4">
    <source>
        <dbReference type="Proteomes" id="UP000566813"/>
    </source>
</evidence>
<evidence type="ECO:0000313" key="3">
    <source>
        <dbReference type="EMBL" id="MBC2664913.1"/>
    </source>
</evidence>
<protein>
    <submittedName>
        <fullName evidence="3">SDR family oxidoreductase</fullName>
    </submittedName>
</protein>
<dbReference type="PANTHER" id="PTHR24321:SF14">
    <property type="entry name" value="SHORT-CHAIN TYPE DEHYDROGENASE_REDUCTASE BLR2146-RELATED"/>
    <property type="match status" value="1"/>
</dbReference>
<dbReference type="Pfam" id="PF13561">
    <property type="entry name" value="adh_short_C2"/>
    <property type="match status" value="1"/>
</dbReference>
<evidence type="ECO:0000256" key="1">
    <source>
        <dbReference type="ARBA" id="ARBA00006484"/>
    </source>
</evidence>
<dbReference type="Proteomes" id="UP000566813">
    <property type="component" value="Unassembled WGS sequence"/>
</dbReference>
<evidence type="ECO:0000256" key="2">
    <source>
        <dbReference type="ARBA" id="ARBA00023002"/>
    </source>
</evidence>
<dbReference type="PRINTS" id="PR00081">
    <property type="entry name" value="GDHRDH"/>
</dbReference>
<dbReference type="AlphaFoldDB" id="A0A7X1FQ95"/>
<dbReference type="FunFam" id="3.40.50.720:FF:000084">
    <property type="entry name" value="Short-chain dehydrogenase reductase"/>
    <property type="match status" value="1"/>
</dbReference>
<dbReference type="GO" id="GO:0016491">
    <property type="term" value="F:oxidoreductase activity"/>
    <property type="evidence" value="ECO:0007669"/>
    <property type="project" value="UniProtKB-KW"/>
</dbReference>
<dbReference type="InterPro" id="IPR020904">
    <property type="entry name" value="Sc_DH/Rdtase_CS"/>
</dbReference>
<dbReference type="InterPro" id="IPR002347">
    <property type="entry name" value="SDR_fam"/>
</dbReference>
<comment type="similarity">
    <text evidence="1">Belongs to the short-chain dehydrogenases/reductases (SDR) family.</text>
</comment>
<dbReference type="Gene3D" id="3.40.50.720">
    <property type="entry name" value="NAD(P)-binding Rossmann-like Domain"/>
    <property type="match status" value="1"/>
</dbReference>
<name>A0A7X1FQ95_9SPHN</name>